<dbReference type="SMART" id="SM00646">
    <property type="entry name" value="Ami_3"/>
    <property type="match status" value="1"/>
</dbReference>
<dbReference type="eggNOG" id="COG0860">
    <property type="taxonomic scope" value="Bacteria"/>
</dbReference>
<dbReference type="GO" id="GO:0030288">
    <property type="term" value="C:outer membrane-bounded periplasmic space"/>
    <property type="evidence" value="ECO:0007669"/>
    <property type="project" value="TreeGrafter"/>
</dbReference>
<dbReference type="STRING" id="869210.Marky_0470"/>
<dbReference type="Proteomes" id="UP000007030">
    <property type="component" value="Chromosome"/>
</dbReference>
<reference evidence="3 4" key="1">
    <citation type="journal article" date="2012" name="Stand. Genomic Sci.">
        <title>Complete genome sequence of the aerobic, heterotroph Marinithermus hydrothermalis type strain (T1(T)) from a deep-sea hydrothermal vent chimney.</title>
        <authorList>
            <person name="Copeland A."/>
            <person name="Gu W."/>
            <person name="Yasawong M."/>
            <person name="Lapidus A."/>
            <person name="Lucas S."/>
            <person name="Deshpande S."/>
            <person name="Pagani I."/>
            <person name="Tapia R."/>
            <person name="Cheng J.F."/>
            <person name="Goodwin L.A."/>
            <person name="Pitluck S."/>
            <person name="Liolios K."/>
            <person name="Ivanova N."/>
            <person name="Mavromatis K."/>
            <person name="Mikhailova N."/>
            <person name="Pati A."/>
            <person name="Chen A."/>
            <person name="Palaniappan K."/>
            <person name="Land M."/>
            <person name="Pan C."/>
            <person name="Brambilla E.M."/>
            <person name="Rohde M."/>
            <person name="Tindall B.J."/>
            <person name="Sikorski J."/>
            <person name="Goker M."/>
            <person name="Detter J.C."/>
            <person name="Bristow J."/>
            <person name="Eisen J.A."/>
            <person name="Markowitz V."/>
            <person name="Hugenholtz P."/>
            <person name="Kyrpides N.C."/>
            <person name="Klenk H.P."/>
            <person name="Woyke T."/>
        </authorList>
    </citation>
    <scope>NUCLEOTIDE SEQUENCE [LARGE SCALE GENOMIC DNA]</scope>
    <source>
        <strain evidence="4">DSM 14884 / JCM 11576 / T1</strain>
    </source>
</reference>
<evidence type="ECO:0000313" key="4">
    <source>
        <dbReference type="Proteomes" id="UP000007030"/>
    </source>
</evidence>
<dbReference type="InterPro" id="IPR002508">
    <property type="entry name" value="MurNAc-LAA_cat"/>
</dbReference>
<dbReference type="GO" id="GO:0009253">
    <property type="term" value="P:peptidoglycan catabolic process"/>
    <property type="evidence" value="ECO:0007669"/>
    <property type="project" value="InterPro"/>
</dbReference>
<dbReference type="RefSeq" id="WP_013703275.1">
    <property type="nucleotide sequence ID" value="NC_015387.1"/>
</dbReference>
<feature type="domain" description="MurNAc-LAA" evidence="2">
    <location>
        <begin position="214"/>
        <end position="359"/>
    </location>
</feature>
<gene>
    <name evidence="3" type="ordered locus">Marky_0470</name>
</gene>
<keyword evidence="4" id="KW-1185">Reference proteome</keyword>
<evidence type="ECO:0000313" key="3">
    <source>
        <dbReference type="EMBL" id="AEB11222.1"/>
    </source>
</evidence>
<dbReference type="PANTHER" id="PTHR30404:SF0">
    <property type="entry name" value="N-ACETYLMURAMOYL-L-ALANINE AMIDASE AMIC"/>
    <property type="match status" value="1"/>
</dbReference>
<proteinExistence type="predicted"/>
<dbReference type="PANTHER" id="PTHR30404">
    <property type="entry name" value="N-ACETYLMURAMOYL-L-ALANINE AMIDASE"/>
    <property type="match status" value="1"/>
</dbReference>
<sequence>MRQTALIIFWVLQLVLATAQGFPRIGVHEGFTRFVFDLPMGTPYRVDPSETGVIVRFGPLEAPARSETLDDPAVQAYRVEHYNDATVAVIELRPGVEYKRFVLPNEDGSFRLVLDFFHPAPAANAPPPKPNPPKLVVVLDPGHGGPDPGATGFVVEKEVALDVARRVQRLLEAQGIEVILTRAEDTDLAPPDVQNLRERKLIDLGKRAGMADLTKTLFISIHINSAERPAQGIEVYYFGATQDPRLLAKAVQENGGGELGERLTQQAQRRAEQILADLVAKANQDFSRRLAEMVLEGMLEHTQAQNRGVHSAPFYVIRNAQIPAILVELGFTNHPTEGHRLAQPDYRARLAEGIATGVLRFLANGAYASRLDPEKPLP</sequence>
<evidence type="ECO:0000259" key="2">
    <source>
        <dbReference type="SMART" id="SM00646"/>
    </source>
</evidence>
<evidence type="ECO:0000256" key="1">
    <source>
        <dbReference type="ARBA" id="ARBA00022801"/>
    </source>
</evidence>
<dbReference type="InterPro" id="IPR050695">
    <property type="entry name" value="N-acetylmuramoyl_amidase_3"/>
</dbReference>
<name>F2NLW5_MARHT</name>
<dbReference type="AlphaFoldDB" id="F2NLW5"/>
<accession>F2NLW5</accession>
<dbReference type="CDD" id="cd02696">
    <property type="entry name" value="MurNAc-LAA"/>
    <property type="match status" value="1"/>
</dbReference>
<dbReference type="GO" id="GO:0008745">
    <property type="term" value="F:N-acetylmuramoyl-L-alanine amidase activity"/>
    <property type="evidence" value="ECO:0007669"/>
    <property type="project" value="InterPro"/>
</dbReference>
<dbReference type="KEGG" id="mhd:Marky_0470"/>
<dbReference type="HOGENOM" id="CLU_014322_2_0_0"/>
<dbReference type="SUPFAM" id="SSF53187">
    <property type="entry name" value="Zn-dependent exopeptidases"/>
    <property type="match status" value="1"/>
</dbReference>
<dbReference type="Gene3D" id="3.40.630.40">
    <property type="entry name" value="Zn-dependent exopeptidases"/>
    <property type="match status" value="1"/>
</dbReference>
<dbReference type="Pfam" id="PF01520">
    <property type="entry name" value="Amidase_3"/>
    <property type="match status" value="1"/>
</dbReference>
<protein>
    <submittedName>
        <fullName evidence="3">Cell wall hydrolase/autolysin</fullName>
    </submittedName>
</protein>
<keyword evidence="1 3" id="KW-0378">Hydrolase</keyword>
<dbReference type="EMBL" id="CP002630">
    <property type="protein sequence ID" value="AEB11222.1"/>
    <property type="molecule type" value="Genomic_DNA"/>
</dbReference>
<dbReference type="OrthoDB" id="9772024at2"/>
<organism evidence="3 4">
    <name type="scientific">Marinithermus hydrothermalis (strain DSM 14884 / JCM 11576 / T1)</name>
    <dbReference type="NCBI Taxonomy" id="869210"/>
    <lineage>
        <taxon>Bacteria</taxon>
        <taxon>Thermotogati</taxon>
        <taxon>Deinococcota</taxon>
        <taxon>Deinococci</taxon>
        <taxon>Thermales</taxon>
        <taxon>Thermaceae</taxon>
        <taxon>Marinithermus</taxon>
    </lineage>
</organism>